<organism evidence="2 3">
    <name type="scientific">Tumebacillus amylolyticus</name>
    <dbReference type="NCBI Taxonomy" id="2801339"/>
    <lineage>
        <taxon>Bacteria</taxon>
        <taxon>Bacillati</taxon>
        <taxon>Bacillota</taxon>
        <taxon>Bacilli</taxon>
        <taxon>Bacillales</taxon>
        <taxon>Alicyclobacillaceae</taxon>
        <taxon>Tumebacillus</taxon>
    </lineage>
</organism>
<feature type="transmembrane region" description="Helical" evidence="1">
    <location>
        <begin position="135"/>
        <end position="158"/>
    </location>
</feature>
<feature type="transmembrane region" description="Helical" evidence="1">
    <location>
        <begin position="78"/>
        <end position="98"/>
    </location>
</feature>
<feature type="transmembrane region" description="Helical" evidence="1">
    <location>
        <begin position="14"/>
        <end position="31"/>
    </location>
</feature>
<dbReference type="EMBL" id="JAEQNB010000004">
    <property type="protein sequence ID" value="MBL0387836.1"/>
    <property type="molecule type" value="Genomic_DNA"/>
</dbReference>
<evidence type="ECO:0000313" key="2">
    <source>
        <dbReference type="EMBL" id="MBL0387836.1"/>
    </source>
</evidence>
<keyword evidence="1" id="KW-0472">Membrane</keyword>
<reference evidence="2 3" key="1">
    <citation type="submission" date="2021-01" db="EMBL/GenBank/DDBJ databases">
        <title>Tumebacillus sp. strain ITR2 16S ribosomal RNA gene Genome sequencing and assembly.</title>
        <authorList>
            <person name="Kang M."/>
        </authorList>
    </citation>
    <scope>NUCLEOTIDE SEQUENCE [LARGE SCALE GENOMIC DNA]</scope>
    <source>
        <strain evidence="2 3">ITR2</strain>
    </source>
</reference>
<proteinExistence type="predicted"/>
<keyword evidence="1" id="KW-1133">Transmembrane helix</keyword>
<sequence>MKVFAIEKWDGNEWFLVCGVVLVYLALWLIPKRLPSSTTLLLCTWAFTVSKFYDFTFGGGLFDYYDVNDSPRYCIMDLASYFFYAPFGYFFIYLYELWKIRGRWTVLYIVGWSFVGVGIEWIMDCFHVIVYKNGYLLPFSFCIYLASQSLTLLFYHWISSSKK</sequence>
<evidence type="ECO:0000256" key="1">
    <source>
        <dbReference type="SAM" id="Phobius"/>
    </source>
</evidence>
<dbReference type="RefSeq" id="WP_201636233.1">
    <property type="nucleotide sequence ID" value="NZ_JAEQNB010000004.1"/>
</dbReference>
<accession>A0ABS1JC39</accession>
<comment type="caution">
    <text evidence="2">The sequence shown here is derived from an EMBL/GenBank/DDBJ whole genome shotgun (WGS) entry which is preliminary data.</text>
</comment>
<gene>
    <name evidence="2" type="ORF">JJB07_14440</name>
</gene>
<name>A0ABS1JC39_9BACL</name>
<dbReference type="Proteomes" id="UP000602284">
    <property type="component" value="Unassembled WGS sequence"/>
</dbReference>
<keyword evidence="1" id="KW-0812">Transmembrane</keyword>
<protein>
    <submittedName>
        <fullName evidence="2">Uncharacterized protein</fullName>
    </submittedName>
</protein>
<keyword evidence="3" id="KW-1185">Reference proteome</keyword>
<feature type="transmembrane region" description="Helical" evidence="1">
    <location>
        <begin position="105"/>
        <end position="123"/>
    </location>
</feature>
<evidence type="ECO:0000313" key="3">
    <source>
        <dbReference type="Proteomes" id="UP000602284"/>
    </source>
</evidence>